<keyword evidence="2" id="KW-1185">Reference proteome</keyword>
<gene>
    <name evidence="1" type="ORF">SPARVUS_LOCUS4371212</name>
</gene>
<feature type="non-terminal residue" evidence="1">
    <location>
        <position position="100"/>
    </location>
</feature>
<proteinExistence type="predicted"/>
<name>A0ABN9C7V1_9NEOB</name>
<protein>
    <submittedName>
        <fullName evidence="1">Uncharacterized protein</fullName>
    </submittedName>
</protein>
<comment type="caution">
    <text evidence="1">The sequence shown here is derived from an EMBL/GenBank/DDBJ whole genome shotgun (WGS) entry which is preliminary data.</text>
</comment>
<evidence type="ECO:0000313" key="1">
    <source>
        <dbReference type="EMBL" id="CAI9555361.1"/>
    </source>
</evidence>
<sequence length="100" mass="11167">SVTKPTTVKSVCICSKAYLLYSLWNLRVNPPYCVKRLCDPVFSDPPLLMLSPIHLLIVQSRGGKLHMVSLVCIAREFFFSWEGACDQHSTNQHSADRGSG</sequence>
<evidence type="ECO:0000313" key="2">
    <source>
        <dbReference type="Proteomes" id="UP001162483"/>
    </source>
</evidence>
<organism evidence="1 2">
    <name type="scientific">Staurois parvus</name>
    <dbReference type="NCBI Taxonomy" id="386267"/>
    <lineage>
        <taxon>Eukaryota</taxon>
        <taxon>Metazoa</taxon>
        <taxon>Chordata</taxon>
        <taxon>Craniata</taxon>
        <taxon>Vertebrata</taxon>
        <taxon>Euteleostomi</taxon>
        <taxon>Amphibia</taxon>
        <taxon>Batrachia</taxon>
        <taxon>Anura</taxon>
        <taxon>Neobatrachia</taxon>
        <taxon>Ranoidea</taxon>
        <taxon>Ranidae</taxon>
        <taxon>Staurois</taxon>
    </lineage>
</organism>
<dbReference type="Proteomes" id="UP001162483">
    <property type="component" value="Unassembled WGS sequence"/>
</dbReference>
<reference evidence="1" key="1">
    <citation type="submission" date="2023-05" db="EMBL/GenBank/DDBJ databases">
        <authorList>
            <person name="Stuckert A."/>
        </authorList>
    </citation>
    <scope>NUCLEOTIDE SEQUENCE</scope>
</reference>
<dbReference type="EMBL" id="CATNWA010008078">
    <property type="protein sequence ID" value="CAI9555361.1"/>
    <property type="molecule type" value="Genomic_DNA"/>
</dbReference>
<accession>A0ABN9C7V1</accession>
<feature type="non-terminal residue" evidence="1">
    <location>
        <position position="1"/>
    </location>
</feature>